<organism evidence="2 3">
    <name type="scientific">Aureimonas jatrophae</name>
    <dbReference type="NCBI Taxonomy" id="1166073"/>
    <lineage>
        <taxon>Bacteria</taxon>
        <taxon>Pseudomonadati</taxon>
        <taxon>Pseudomonadota</taxon>
        <taxon>Alphaproteobacteria</taxon>
        <taxon>Hyphomicrobiales</taxon>
        <taxon>Aurantimonadaceae</taxon>
        <taxon>Aureimonas</taxon>
    </lineage>
</organism>
<dbReference type="InterPro" id="IPR009282">
    <property type="entry name" value="DUF937"/>
</dbReference>
<dbReference type="RefSeq" id="WP_090669152.1">
    <property type="nucleotide sequence ID" value="NZ_FNIT01000001.1"/>
</dbReference>
<dbReference type="Proteomes" id="UP000198793">
    <property type="component" value="Unassembled WGS sequence"/>
</dbReference>
<dbReference type="AlphaFoldDB" id="A0A1H0DKK2"/>
<evidence type="ECO:0000256" key="1">
    <source>
        <dbReference type="SAM" id="MobiDB-lite"/>
    </source>
</evidence>
<dbReference type="EMBL" id="FNIT01000001">
    <property type="protein sequence ID" value="SDN70664.1"/>
    <property type="molecule type" value="Genomic_DNA"/>
</dbReference>
<protein>
    <recommendedName>
        <fullName evidence="4">DUF937 domain-containing protein</fullName>
    </recommendedName>
</protein>
<reference evidence="2 3" key="1">
    <citation type="submission" date="2016-10" db="EMBL/GenBank/DDBJ databases">
        <authorList>
            <person name="de Groot N.N."/>
        </authorList>
    </citation>
    <scope>NUCLEOTIDE SEQUENCE [LARGE SCALE GENOMIC DNA]</scope>
    <source>
        <strain evidence="3">L7-484,KACC 16230,DSM 25025</strain>
    </source>
</reference>
<gene>
    <name evidence="2" type="ORF">SAMN05192530_101834</name>
</gene>
<feature type="compositionally biased region" description="Low complexity" evidence="1">
    <location>
        <begin position="212"/>
        <end position="228"/>
    </location>
</feature>
<dbReference type="Pfam" id="PF06078">
    <property type="entry name" value="DUF937"/>
    <property type="match status" value="1"/>
</dbReference>
<evidence type="ECO:0000313" key="2">
    <source>
        <dbReference type="EMBL" id="SDN70664.1"/>
    </source>
</evidence>
<dbReference type="OrthoDB" id="5526542at2"/>
<proteinExistence type="predicted"/>
<evidence type="ECO:0008006" key="4">
    <source>
        <dbReference type="Google" id="ProtNLM"/>
    </source>
</evidence>
<sequence>MPDFFDWLSAADAGQATDRLAERFRLSQEEMRATTDALVPAFMLGLRRAMGDPAAWADVTQAAEAFVPGTGAVPSMADGRRLLDALFGPELSDAVARRASALTGQTPDVIQTMMPALGALTIQSMLGMAGRHYPTDNAGQALAEALKRSAAAVEAFNRPSGSTAGAGSMPFFADAMRLGLPWMSWPGAAGAAPPAADPFAMFASLFQPAPAPKRSASSPPRAGAAPPSFWDMMSDAQAAQAEAVRDMMALFSRFEKSSKS</sequence>
<feature type="region of interest" description="Disordered" evidence="1">
    <location>
        <begin position="210"/>
        <end position="229"/>
    </location>
</feature>
<name>A0A1H0DKK2_9HYPH</name>
<evidence type="ECO:0000313" key="3">
    <source>
        <dbReference type="Proteomes" id="UP000198793"/>
    </source>
</evidence>
<keyword evidence="3" id="KW-1185">Reference proteome</keyword>
<accession>A0A1H0DKK2</accession>
<dbReference type="STRING" id="1166073.SAMN05192530_101834"/>